<dbReference type="AlphaFoldDB" id="A0A8T5GDE1"/>
<sequence length="146" mass="16115">MEEQIQLVANYEDWKAIKKITITNETAPLAIAEFLASLTYSTDEKIEDNLRKTVELDKVDAALGELGLGKGDAGEAIKEVNTRIVSKVINEICKLDKFNGPTQKELIALCKIYATKKALKACGVMVEYSQAEIPSLKRAKKAKAKK</sequence>
<proteinExistence type="predicted"/>
<evidence type="ECO:0000259" key="1">
    <source>
        <dbReference type="Pfam" id="PF10869"/>
    </source>
</evidence>
<name>A0A8T5GDE1_9ARCH</name>
<dbReference type="InterPro" id="IPR022620">
    <property type="entry name" value="DUF2666"/>
</dbReference>
<gene>
    <name evidence="2" type="ORF">HON47_00205</name>
</gene>
<dbReference type="Pfam" id="PF10869">
    <property type="entry name" value="DUF2666"/>
    <property type="match status" value="1"/>
</dbReference>
<evidence type="ECO:0000313" key="3">
    <source>
        <dbReference type="Proteomes" id="UP000722459"/>
    </source>
</evidence>
<feature type="domain" description="DUF2666" evidence="1">
    <location>
        <begin position="2"/>
        <end position="128"/>
    </location>
</feature>
<dbReference type="Proteomes" id="UP000722459">
    <property type="component" value="Unassembled WGS sequence"/>
</dbReference>
<accession>A0A8T5GDE1</accession>
<evidence type="ECO:0000313" key="2">
    <source>
        <dbReference type="EMBL" id="MBT4869981.1"/>
    </source>
</evidence>
<dbReference type="EMBL" id="JABJNZ010000008">
    <property type="protein sequence ID" value="MBT4869981.1"/>
    <property type="molecule type" value="Genomic_DNA"/>
</dbReference>
<reference evidence="2" key="1">
    <citation type="journal article" date="2021" name="ISME J.">
        <title>Mercury methylation by metabolically versatile and cosmopolitan marine bacteria.</title>
        <authorList>
            <person name="Lin H."/>
            <person name="Ascher D.B."/>
            <person name="Myung Y."/>
            <person name="Lamborg C.H."/>
            <person name="Hallam S.J."/>
            <person name="Gionfriddo C.M."/>
            <person name="Holt K.E."/>
            <person name="Moreau J.W."/>
        </authorList>
    </citation>
    <scope>NUCLEOTIDE SEQUENCE</scope>
    <source>
        <strain evidence="2">SI075_bin30</strain>
    </source>
</reference>
<comment type="caution">
    <text evidence="2">The sequence shown here is derived from an EMBL/GenBank/DDBJ whole genome shotgun (WGS) entry which is preliminary data.</text>
</comment>
<organism evidence="2 3">
    <name type="scientific">Candidatus Iainarchaeum sp</name>
    <dbReference type="NCBI Taxonomy" id="3101447"/>
    <lineage>
        <taxon>Archaea</taxon>
        <taxon>Candidatus Iainarchaeota</taxon>
        <taxon>Candidatus Iainarchaeia</taxon>
        <taxon>Candidatus Iainarchaeales</taxon>
        <taxon>Candidatus Iainarchaeaceae</taxon>
        <taxon>Candidatus Iainarchaeum</taxon>
    </lineage>
</organism>
<protein>
    <submittedName>
        <fullName evidence="2">DUF2666 family protein</fullName>
    </submittedName>
</protein>